<dbReference type="PANTHER" id="PTHR24223">
    <property type="entry name" value="ATP-BINDING CASSETTE SUB-FAMILY C"/>
    <property type="match status" value="1"/>
</dbReference>
<dbReference type="InterPro" id="IPR056227">
    <property type="entry name" value="TMD0_ABC"/>
</dbReference>
<feature type="transmembrane region" description="Helical" evidence="12">
    <location>
        <begin position="38"/>
        <end position="57"/>
    </location>
</feature>
<dbReference type="PROSITE" id="PS00211">
    <property type="entry name" value="ABC_TRANSPORTER_1"/>
    <property type="match status" value="2"/>
</dbReference>
<dbReference type="InterPro" id="IPR003593">
    <property type="entry name" value="AAA+_ATPase"/>
</dbReference>
<feature type="domain" description="ABC transmembrane type-1" evidence="14">
    <location>
        <begin position="311"/>
        <end position="597"/>
    </location>
</feature>
<dbReference type="Gene3D" id="3.40.50.300">
    <property type="entry name" value="P-loop containing nucleotide triphosphate hydrolases"/>
    <property type="match status" value="2"/>
</dbReference>
<evidence type="ECO:0000256" key="6">
    <source>
        <dbReference type="ARBA" id="ARBA00022741"/>
    </source>
</evidence>
<evidence type="ECO:0000256" key="12">
    <source>
        <dbReference type="SAM" id="Phobius"/>
    </source>
</evidence>
<evidence type="ECO:0000313" key="16">
    <source>
        <dbReference type="Proteomes" id="UP000780801"/>
    </source>
</evidence>
<keyword evidence="16" id="KW-1185">Reference proteome</keyword>
<dbReference type="FunFam" id="3.40.50.300:FF:000997">
    <property type="entry name" value="Multidrug resistance-associated protein 1"/>
    <property type="match status" value="1"/>
</dbReference>
<proteinExistence type="inferred from homology"/>
<dbReference type="InterPro" id="IPR044726">
    <property type="entry name" value="ABCC_6TM_D2"/>
</dbReference>
<gene>
    <name evidence="15" type="ORF">BGW38_007500</name>
</gene>
<dbReference type="Pfam" id="PF00005">
    <property type="entry name" value="ABC_tran"/>
    <property type="match status" value="2"/>
</dbReference>
<evidence type="ECO:0000256" key="3">
    <source>
        <dbReference type="ARBA" id="ARBA00022448"/>
    </source>
</evidence>
<feature type="compositionally biased region" description="Basic and acidic residues" evidence="11">
    <location>
        <begin position="658"/>
        <end position="684"/>
    </location>
</feature>
<dbReference type="InterPro" id="IPR027417">
    <property type="entry name" value="P-loop_NTPase"/>
</dbReference>
<keyword evidence="8 12" id="KW-1133">Transmembrane helix</keyword>
<dbReference type="InterPro" id="IPR011527">
    <property type="entry name" value="ABC1_TM_dom"/>
</dbReference>
<dbReference type="CDD" id="cd18579">
    <property type="entry name" value="ABC_6TM_ABCC_D1"/>
    <property type="match status" value="1"/>
</dbReference>
<dbReference type="CDD" id="cd03244">
    <property type="entry name" value="ABCC_MRP_domain2"/>
    <property type="match status" value="1"/>
</dbReference>
<feature type="transmembrane region" description="Helical" evidence="12">
    <location>
        <begin position="453"/>
        <end position="475"/>
    </location>
</feature>
<evidence type="ECO:0000256" key="2">
    <source>
        <dbReference type="ARBA" id="ARBA00009726"/>
    </source>
</evidence>
<feature type="transmembrane region" description="Helical" evidence="12">
    <location>
        <begin position="350"/>
        <end position="369"/>
    </location>
</feature>
<dbReference type="GO" id="GO:0016020">
    <property type="term" value="C:membrane"/>
    <property type="evidence" value="ECO:0007669"/>
    <property type="project" value="InterPro"/>
</dbReference>
<feature type="transmembrane region" description="Helical" evidence="12">
    <location>
        <begin position="1296"/>
        <end position="1317"/>
    </location>
</feature>
<dbReference type="SMART" id="SM00382">
    <property type="entry name" value="AAA"/>
    <property type="match status" value="2"/>
</dbReference>
<dbReference type="GO" id="GO:0012505">
    <property type="term" value="C:endomembrane system"/>
    <property type="evidence" value="ECO:0007669"/>
    <property type="project" value="UniProtKB-SubCell"/>
</dbReference>
<dbReference type="PANTHER" id="PTHR24223:SF399">
    <property type="entry name" value="ABC TRANSPORTER ATNG"/>
    <property type="match status" value="1"/>
</dbReference>
<feature type="transmembrane region" description="Helical" evidence="12">
    <location>
        <begin position="288"/>
        <end position="308"/>
    </location>
</feature>
<dbReference type="SUPFAM" id="SSF52540">
    <property type="entry name" value="P-loop containing nucleoside triphosphate hydrolases"/>
    <property type="match status" value="2"/>
</dbReference>
<feature type="transmembrane region" description="Helical" evidence="12">
    <location>
        <begin position="132"/>
        <end position="150"/>
    </location>
</feature>
<feature type="transmembrane region" description="Helical" evidence="12">
    <location>
        <begin position="530"/>
        <end position="559"/>
    </location>
</feature>
<dbReference type="FunFam" id="1.20.1560.10:FF:000006">
    <property type="entry name" value="ATP-binding cassette, sub-family C (CFTR/MRP), member 9"/>
    <property type="match status" value="1"/>
</dbReference>
<keyword evidence="10" id="KW-0325">Glycoprotein</keyword>
<dbReference type="OrthoDB" id="6500128at2759"/>
<sequence>MCVITLLPSLVLLLAISPRLYKVISKHRLEGVRINPAYAIKFALAIVALVIQITFLARLTSNEEYPSSTLISTIISIVSMLGAVALHHFEHFNMLHPSTILTLYWLSTSLFSIFPTRLWIEEKGFDHGSEAALKLCFTVISFLVFALENIPKPHRKTTLSRRNQGPNNLPAYLQGLDHGDNDLEKLVIAPSQSNPSPEPWANFFARISFLWLLPLLRLGKKKALKMEDIWSLHPKLLSYPLYITTKAKLDADEAIARQKEEARKVQEEITDEKRQAKDNKGKKDPKSYFSLSGIIMYTVGWGLLSAAIPRLLYIATAYVRPILFKKMIGFMSSYSKDGKPEDKYAPQEVWIGYGLLIAILVSSVLASLFDAQFRNICFNTSLKARGVLVNLIYRKSLRLSTTTRQEGMGAIVNHMSADVDKVVALFQVIHYFWSSLLEITIAVVLLYDLVQYAIFASVGVIIVIIMINAAGAPVIGKHQKLMMKHSDHRMKLITELVNSIKAVKLYAWERYFADKISNSRAQQLKELRLFFSWLTAVTTLMNSIAPFAILTTLSVYTLIAKPENPLDTERIFTTITLINMIDGPVWLISDAVSNIVSGKVAFDRLESFLQSEEIEVKNVVRNKDSNSSDYAFEIENGTFGWYTPAAIEALAEKREKEAKDKAKKEAKDKNKKATEKKTQPKDESTNSGPLDGGAAVGSSDADSTSTETDKEGMRDSFGPVLHDIQLQVKRGSLTAVVGRVGEGKSSFVAALLGEMYKYSGNVRSFGSLAYVAQSAWILNDTVRNNILFGRPFDRERYMNTVRACALIPDFKMLINGDRTVIGEKGISLSGGQKQRVSIARAVYADADVYIFDDPLSAVDAHVDKHIFEHAFQQILANKTRILVTNGVSHLHQVDQLVVIKAGRISEDGSYEQLIRNEQGDLYKLVQESKTVVGKEDTLQVQDKIDPDDDFDGLDIDSTDEDETEPEENPLQKDVSVGEQGKKTEETRPAGPTKRPTYHRNKSSKRQEDGHQINLDETDEVNDEVVAQGRVGWTVYKFFLSKLGWSLIPYLMVSVSFIAIEMGSQLWLQRWGNDNASLAPKHTTNYWISTYSGWVMSSTLMLLFEIVVSMLVMAQRSSRLLHSAMLGPMIRSPMSFFDVTSSGNRFSHDITAIDFEIPLCFLNLTFITLNLLMILGFCVAATPYFAIILLPVGVVYFWLGGFYLISSREIKRLDSAARSPLYAHFGETLAGLVTIRAYEASDRLSVDATTMLDRSQQTGYLNNATTRWLAVMLDQLSTFILCIVSLLAVLQRESVQAGIYSIVLSQIGSLTMVMNRFLATSCQLETSAVSIERVREYSQLPSEAPDEIPDSKTDKNWPSQGQITFHGYSTKYREGLDPVLRQLDLNIRPGERIGVVGRTGAGKSSVTMALFRIIEATEGSIEIDGVDISTLGLMELRSRLMIIPQDPFLFGDTVRANLDPFNEYKDVEIWSALESASIKGYIATLADGLSTTIENGGENMSLGQRQLMSLARAMLKKNKTKILCLDEATAAIDVETDNAIQRALRREFQNVTILTIAHRIHTIMDSDRILVLDAGKIAEFESPEILLKNKESIFYGLASQSNNV</sequence>
<keyword evidence="9 12" id="KW-0472">Membrane</keyword>
<feature type="transmembrane region" description="Helical" evidence="12">
    <location>
        <begin position="1182"/>
        <end position="1204"/>
    </location>
</feature>
<dbReference type="GO" id="GO:0016887">
    <property type="term" value="F:ATP hydrolysis activity"/>
    <property type="evidence" value="ECO:0007669"/>
    <property type="project" value="InterPro"/>
</dbReference>
<dbReference type="CDD" id="cd03250">
    <property type="entry name" value="ABCC_MRP_domain1"/>
    <property type="match status" value="1"/>
</dbReference>
<feature type="transmembrane region" description="Helical" evidence="12">
    <location>
        <begin position="1046"/>
        <end position="1067"/>
    </location>
</feature>
<dbReference type="GO" id="GO:0140359">
    <property type="term" value="F:ABC-type transporter activity"/>
    <property type="evidence" value="ECO:0007669"/>
    <property type="project" value="InterPro"/>
</dbReference>
<feature type="compositionally biased region" description="Acidic residues" evidence="11">
    <location>
        <begin position="945"/>
        <end position="967"/>
    </location>
</feature>
<evidence type="ECO:0000259" key="14">
    <source>
        <dbReference type="PROSITE" id="PS50929"/>
    </source>
</evidence>
<feature type="domain" description="ABC transmembrane type-1" evidence="14">
    <location>
        <begin position="1053"/>
        <end position="1325"/>
    </location>
</feature>
<feature type="transmembrane region" description="Helical" evidence="12">
    <location>
        <begin position="101"/>
        <end position="120"/>
    </location>
</feature>
<keyword evidence="6" id="KW-0547">Nucleotide-binding</keyword>
<dbReference type="Gene3D" id="1.20.1560.10">
    <property type="entry name" value="ABC transporter type 1, transmembrane domain"/>
    <property type="match status" value="2"/>
</dbReference>
<dbReference type="Pfam" id="PF00664">
    <property type="entry name" value="ABC_membrane"/>
    <property type="match status" value="2"/>
</dbReference>
<feature type="transmembrane region" description="Helical" evidence="12">
    <location>
        <begin position="422"/>
        <end position="447"/>
    </location>
</feature>
<name>A0A9P6FYH4_9FUNG</name>
<comment type="caution">
    <text evidence="15">The sequence shown here is derived from an EMBL/GenBank/DDBJ whole genome shotgun (WGS) entry which is preliminary data.</text>
</comment>
<protein>
    <submittedName>
        <fullName evidence="15">Uncharacterized protein</fullName>
    </submittedName>
</protein>
<evidence type="ECO:0000313" key="15">
    <source>
        <dbReference type="EMBL" id="KAF9584122.1"/>
    </source>
</evidence>
<feature type="transmembrane region" description="Helical" evidence="12">
    <location>
        <begin position="1267"/>
        <end position="1289"/>
    </location>
</feature>
<dbReference type="Proteomes" id="UP000780801">
    <property type="component" value="Unassembled WGS sequence"/>
</dbReference>
<dbReference type="EMBL" id="JAABOA010000496">
    <property type="protein sequence ID" value="KAF9584122.1"/>
    <property type="molecule type" value="Genomic_DNA"/>
</dbReference>
<dbReference type="InterPro" id="IPR017871">
    <property type="entry name" value="ABC_transporter-like_CS"/>
</dbReference>
<evidence type="ECO:0000256" key="5">
    <source>
        <dbReference type="ARBA" id="ARBA00022737"/>
    </source>
</evidence>
<dbReference type="FunFam" id="3.40.50.300:FF:000074">
    <property type="entry name" value="Multidrug resistance-associated protein 5 isoform 1"/>
    <property type="match status" value="1"/>
</dbReference>
<accession>A0A9P6FYH4</accession>
<feature type="transmembrane region" description="Helical" evidence="12">
    <location>
        <begin position="69"/>
        <end position="89"/>
    </location>
</feature>
<feature type="region of interest" description="Disordered" evidence="11">
    <location>
        <begin position="262"/>
        <end position="285"/>
    </location>
</feature>
<evidence type="ECO:0000256" key="4">
    <source>
        <dbReference type="ARBA" id="ARBA00022692"/>
    </source>
</evidence>
<dbReference type="SUPFAM" id="SSF90123">
    <property type="entry name" value="ABC transporter transmembrane region"/>
    <property type="match status" value="2"/>
</dbReference>
<evidence type="ECO:0000256" key="10">
    <source>
        <dbReference type="ARBA" id="ARBA00023180"/>
    </source>
</evidence>
<dbReference type="InterPro" id="IPR044746">
    <property type="entry name" value="ABCC_6TM_D1"/>
</dbReference>
<dbReference type="PROSITE" id="PS50893">
    <property type="entry name" value="ABC_TRANSPORTER_2"/>
    <property type="match status" value="2"/>
</dbReference>
<feature type="region of interest" description="Disordered" evidence="11">
    <location>
        <begin position="658"/>
        <end position="716"/>
    </location>
</feature>
<evidence type="ECO:0000256" key="1">
    <source>
        <dbReference type="ARBA" id="ARBA00004127"/>
    </source>
</evidence>
<reference evidence="15" key="1">
    <citation type="journal article" date="2020" name="Fungal Divers.">
        <title>Resolving the Mortierellaceae phylogeny through synthesis of multi-gene phylogenetics and phylogenomics.</title>
        <authorList>
            <person name="Vandepol N."/>
            <person name="Liber J."/>
            <person name="Desiro A."/>
            <person name="Na H."/>
            <person name="Kennedy M."/>
            <person name="Barry K."/>
            <person name="Grigoriev I.V."/>
            <person name="Miller A.N."/>
            <person name="O'Donnell K."/>
            <person name="Stajich J.E."/>
            <person name="Bonito G."/>
        </authorList>
    </citation>
    <scope>NUCLEOTIDE SEQUENCE</scope>
    <source>
        <strain evidence="15">KOD1015</strain>
    </source>
</reference>
<evidence type="ECO:0000259" key="13">
    <source>
        <dbReference type="PROSITE" id="PS50893"/>
    </source>
</evidence>
<feature type="domain" description="ABC transporter" evidence="13">
    <location>
        <begin position="1362"/>
        <end position="1598"/>
    </location>
</feature>
<evidence type="ECO:0000256" key="7">
    <source>
        <dbReference type="ARBA" id="ARBA00022840"/>
    </source>
</evidence>
<evidence type="ECO:0000256" key="11">
    <source>
        <dbReference type="SAM" id="MobiDB-lite"/>
    </source>
</evidence>
<dbReference type="InterPro" id="IPR036640">
    <property type="entry name" value="ABC1_TM_sf"/>
</dbReference>
<feature type="transmembrane region" description="Helical" evidence="12">
    <location>
        <begin position="1154"/>
        <end position="1176"/>
    </location>
</feature>
<dbReference type="InterPro" id="IPR050173">
    <property type="entry name" value="ABC_transporter_C-like"/>
</dbReference>
<dbReference type="PROSITE" id="PS50929">
    <property type="entry name" value="ABC_TM1F"/>
    <property type="match status" value="2"/>
</dbReference>
<dbReference type="InterPro" id="IPR003439">
    <property type="entry name" value="ABC_transporter-like_ATP-bd"/>
</dbReference>
<evidence type="ECO:0000256" key="8">
    <source>
        <dbReference type="ARBA" id="ARBA00022989"/>
    </source>
</evidence>
<dbReference type="Pfam" id="PF24357">
    <property type="entry name" value="TMD0_ABC"/>
    <property type="match status" value="1"/>
</dbReference>
<keyword evidence="4 12" id="KW-0812">Transmembrane</keyword>
<keyword evidence="3" id="KW-0813">Transport</keyword>
<feature type="region of interest" description="Disordered" evidence="11">
    <location>
        <begin position="942"/>
        <end position="1016"/>
    </location>
</feature>
<feature type="transmembrane region" description="Helical" evidence="12">
    <location>
        <begin position="1087"/>
        <end position="1112"/>
    </location>
</feature>
<comment type="subcellular location">
    <subcellularLocation>
        <location evidence="1">Endomembrane system</location>
        <topology evidence="1">Multi-pass membrane protein</topology>
    </subcellularLocation>
</comment>
<feature type="domain" description="ABC transporter" evidence="13">
    <location>
        <begin position="706"/>
        <end position="926"/>
    </location>
</feature>
<keyword evidence="7" id="KW-0067">ATP-binding</keyword>
<organism evidence="15 16">
    <name type="scientific">Lunasporangiospora selenospora</name>
    <dbReference type="NCBI Taxonomy" id="979761"/>
    <lineage>
        <taxon>Eukaryota</taxon>
        <taxon>Fungi</taxon>
        <taxon>Fungi incertae sedis</taxon>
        <taxon>Mucoromycota</taxon>
        <taxon>Mortierellomycotina</taxon>
        <taxon>Mortierellomycetes</taxon>
        <taxon>Mortierellales</taxon>
        <taxon>Mortierellaceae</taxon>
        <taxon>Lunasporangiospora</taxon>
    </lineage>
</organism>
<comment type="similarity">
    <text evidence="2">Belongs to the ABC transporter superfamily. ABCC family. Conjugate transporter (TC 3.A.1.208) subfamily.</text>
</comment>
<dbReference type="FunFam" id="1.20.1560.10:FF:000013">
    <property type="entry name" value="ABC transporter C family member 2"/>
    <property type="match status" value="1"/>
</dbReference>
<dbReference type="GO" id="GO:0005524">
    <property type="term" value="F:ATP binding"/>
    <property type="evidence" value="ECO:0007669"/>
    <property type="project" value="UniProtKB-KW"/>
</dbReference>
<evidence type="ECO:0000256" key="9">
    <source>
        <dbReference type="ARBA" id="ARBA00023136"/>
    </source>
</evidence>
<dbReference type="CDD" id="cd18580">
    <property type="entry name" value="ABC_6TM_ABCC_D2"/>
    <property type="match status" value="1"/>
</dbReference>
<keyword evidence="5" id="KW-0677">Repeat</keyword>